<feature type="compositionally biased region" description="Polar residues" evidence="1">
    <location>
        <begin position="885"/>
        <end position="894"/>
    </location>
</feature>
<evidence type="ECO:0000256" key="1">
    <source>
        <dbReference type="SAM" id="MobiDB-lite"/>
    </source>
</evidence>
<feature type="compositionally biased region" description="Polar residues" evidence="1">
    <location>
        <begin position="797"/>
        <end position="806"/>
    </location>
</feature>
<feature type="transmembrane region" description="Helical" evidence="2">
    <location>
        <begin position="1144"/>
        <end position="1169"/>
    </location>
</feature>
<organism evidence="4 5">
    <name type="scientific">Adineta ricciae</name>
    <name type="common">Rotifer</name>
    <dbReference type="NCBI Taxonomy" id="249248"/>
    <lineage>
        <taxon>Eukaryota</taxon>
        <taxon>Metazoa</taxon>
        <taxon>Spiralia</taxon>
        <taxon>Gnathifera</taxon>
        <taxon>Rotifera</taxon>
        <taxon>Eurotatoria</taxon>
        <taxon>Bdelloidea</taxon>
        <taxon>Adinetida</taxon>
        <taxon>Adinetidae</taxon>
        <taxon>Adineta</taxon>
    </lineage>
</organism>
<keyword evidence="2" id="KW-1133">Transmembrane helix</keyword>
<proteinExistence type="predicted"/>
<feature type="compositionally biased region" description="Polar residues" evidence="1">
    <location>
        <begin position="841"/>
        <end position="850"/>
    </location>
</feature>
<reference evidence="4" key="1">
    <citation type="submission" date="2021-02" db="EMBL/GenBank/DDBJ databases">
        <authorList>
            <person name="Nowell W R."/>
        </authorList>
    </citation>
    <scope>NUCLEOTIDE SEQUENCE</scope>
</reference>
<dbReference type="EMBL" id="CAJNOJ010000034">
    <property type="protein sequence ID" value="CAF0904717.1"/>
    <property type="molecule type" value="Genomic_DNA"/>
</dbReference>
<feature type="compositionally biased region" description="Polar residues" evidence="1">
    <location>
        <begin position="863"/>
        <end position="872"/>
    </location>
</feature>
<evidence type="ECO:0000256" key="2">
    <source>
        <dbReference type="SAM" id="Phobius"/>
    </source>
</evidence>
<keyword evidence="2" id="KW-0472">Membrane</keyword>
<feature type="signal peptide" evidence="3">
    <location>
        <begin position="1"/>
        <end position="24"/>
    </location>
</feature>
<protein>
    <submittedName>
        <fullName evidence="4">Uncharacterized protein</fullName>
    </submittedName>
</protein>
<feature type="compositionally biased region" description="Low complexity" evidence="1">
    <location>
        <begin position="756"/>
        <end position="777"/>
    </location>
</feature>
<evidence type="ECO:0000256" key="3">
    <source>
        <dbReference type="SAM" id="SignalP"/>
    </source>
</evidence>
<evidence type="ECO:0000313" key="5">
    <source>
        <dbReference type="Proteomes" id="UP000663852"/>
    </source>
</evidence>
<feature type="transmembrane region" description="Helical" evidence="2">
    <location>
        <begin position="560"/>
        <end position="580"/>
    </location>
</feature>
<feature type="chain" id="PRO_5033006788" evidence="3">
    <location>
        <begin position="25"/>
        <end position="1333"/>
    </location>
</feature>
<evidence type="ECO:0000313" key="4">
    <source>
        <dbReference type="EMBL" id="CAF0904717.1"/>
    </source>
</evidence>
<dbReference type="Proteomes" id="UP000663852">
    <property type="component" value="Unassembled WGS sequence"/>
</dbReference>
<sequence>MNVYNVNTFVLLFVSVLNFVQITSEQVELNRAFNLSPEMRIFSLTNTSTTTCTTVPQTKTTTSTSTTNHSLGYLGRRLLNEPSYDTDLDISSQHQHLLQADNEINEFLQVNEEDMFKALQNVELTTDGSGETTYSTAEYSSDSTFVTTTASSSEAVTTQMNHSITSVATSQTFTSIITTTTTTMTITVTDLPNVTTFLLILNCSNAGETLKEIVTNFTSSFTYPIIHINFTLNSLYYRISTEANATITIITDKNVTILNEVYRVLRNIATHMGVSLYGTNTCGMEGFTTEVQTVTSCFLIDTCNLCGANPPRGVCDPKQNVSKCRCFTNEEDPSSLYQGDFCTKSSVSKVPSSRSTPIVIGILAGLSGLLLIITIYLIVITFLQRRRRLRQQAIKTSLRQQAQHSRHLPRIQPPASLTPDQVSHYVESITPTSNTHQTNQDNPEMDSISSQFYRELDRQLIEQSPTTTSPSTRSIRAFDIASDTLSSLDSYDPIYELDAILDNEGIYIELNQQTQSQENEHLSTLPVRLIESSSFENRIYFSEVERIMHRHHSVFHFNEPYSVMLITYLLVYNGIMAISAEISSEQTLSSNIQDLSLNTLDSKSKNKIIEIHPINEGFILLPENLDKPVVSKSKLSVSSKTFQTATTYNTSTTTCTTVPQTKTTTSTSTTNHSLGYLGRRLLNEPSYDTDLDISSQHQHLLQADNEINEFLQVNEEDMFKALQNVELTTDGSGETTYSTAEYSSEVTLTTGSVTTHTSAAAGESTTSTPATTGSVTTDSLPMTEPVTIDTSAAAGEGTTNTPSTTGLVAGDTSAAAGEGTTNTPSTTGLVAVDTSAAAGEGTTNTPSTTGLVAGDTSAAAGEGTTNTPSTTGLVAGDTSAAAGEGTTNTPSTTGLVAGDTSAAAGEGTTNTPSTTGLVAGDTSATTVQEATGTSSITGPVNTETDHSITSVITSQTSLSTTTTTSMTTTIPDETDLPNVTTIVLILNCSNANETVTDIIAGVSKSNSLYVIEPIYNQSLSCATPGKVNVTLVVRTPNNNVTLLNDLYEILDNLTKGRDVTVLTKNPCGRDDEIVVVMNTTSCFLIHTCSLCGVNPVRGVCDPSQNIEKCRCYVNEADLSSPYEGDLCSKPRPKPVTSTFSLSRWTPIIIGVLAGLTGLFAAVTCCLWAMAAWRRRRRHHPEEFQIRRIWHLPRAKVPTPVNAENAPTNLEPTNSTASTHPPDSEPADSNTTDSTFFKDLDQRMGEKLRATITRPNTNAVLASLPSDTASTLSSYDPIDELDAIIDNEDINPTFHDPLDELYDDNEMLEVMNPNLKLPRPNVDSKPTGLFSFLK</sequence>
<accession>A0A813ZVG6</accession>
<keyword evidence="3" id="KW-0732">Signal</keyword>
<feature type="transmembrane region" description="Helical" evidence="2">
    <location>
        <begin position="358"/>
        <end position="383"/>
    </location>
</feature>
<feature type="compositionally biased region" description="Polar residues" evidence="1">
    <location>
        <begin position="1204"/>
        <end position="1234"/>
    </location>
</feature>
<feature type="compositionally biased region" description="Polar residues" evidence="1">
    <location>
        <begin position="907"/>
        <end position="942"/>
    </location>
</feature>
<feature type="region of interest" description="Disordered" evidence="1">
    <location>
        <begin position="756"/>
        <end position="945"/>
    </location>
</feature>
<gene>
    <name evidence="4" type="ORF">EDS130_LOCUS9956</name>
</gene>
<feature type="region of interest" description="Disordered" evidence="1">
    <location>
        <begin position="398"/>
        <end position="421"/>
    </location>
</feature>
<name>A0A813ZVG6_ADIRI</name>
<keyword evidence="2" id="KW-0812">Transmembrane</keyword>
<feature type="region of interest" description="Disordered" evidence="1">
    <location>
        <begin position="1197"/>
        <end position="1234"/>
    </location>
</feature>
<comment type="caution">
    <text evidence="4">The sequence shown here is derived from an EMBL/GenBank/DDBJ whole genome shotgun (WGS) entry which is preliminary data.</text>
</comment>
<feature type="compositionally biased region" description="Polar residues" evidence="1">
    <location>
        <begin position="819"/>
        <end position="828"/>
    </location>
</feature>